<dbReference type="Pfam" id="PF00441">
    <property type="entry name" value="Acyl-CoA_dh_1"/>
    <property type="match status" value="1"/>
</dbReference>
<dbReference type="Gene3D" id="1.20.140.10">
    <property type="entry name" value="Butyryl-CoA Dehydrogenase, subunit A, domain 3"/>
    <property type="match status" value="1"/>
</dbReference>
<evidence type="ECO:0000259" key="13">
    <source>
        <dbReference type="Pfam" id="PF02770"/>
    </source>
</evidence>
<dbReference type="GO" id="GO:0050660">
    <property type="term" value="F:flavin adenine dinucleotide binding"/>
    <property type="evidence" value="ECO:0007669"/>
    <property type="project" value="InterPro"/>
</dbReference>
<accession>A0A1X1UKT3</accession>
<evidence type="ECO:0000256" key="8">
    <source>
        <dbReference type="ARBA" id="ARBA00040394"/>
    </source>
</evidence>
<sequence length="381" mass="41819">MKRTLFTSDHEDFRAMIRTFLQREVVPNFPEWLDAKLVPRDFFRRLGELGVLGMNIPVEYGGSGAAGYLFSVVLHEETARALVQLGPLRCHLDVVMPYFLAYCNDEQRQRWLPRCATGDMLTAIAMTEPNTGSDLGGIKTVAVRDGDEYIVTGAKTFITGGIQADAVIVVVRTSNTDDRRGGLSLLVVEDGMAGFTKGRNLSKLGLPVQDTAELTFDHVRVPVTNLLGDEGEAFRYLAHNLAGERLGVALNAISSAQAALDVTVDYVKQRQVFGKQLSTFQNTKFELATVATEIAAGQAMFDAAAVAHEQKQLDAVDAAQVKLFCSELQGRTLDRCLQLFGGYGYMLDYPIARLYADARVTRIYGGTSEVMKTIISKSLDL</sequence>
<dbReference type="InterPro" id="IPR046373">
    <property type="entry name" value="Acyl-CoA_Oxase/DH_mid-dom_sf"/>
</dbReference>
<dbReference type="Gene3D" id="1.10.540.10">
    <property type="entry name" value="Acyl-CoA dehydrogenase/oxidase, N-terminal domain"/>
    <property type="match status" value="1"/>
</dbReference>
<comment type="cofactor">
    <cofactor evidence="1 11">
        <name>FAD</name>
        <dbReference type="ChEBI" id="CHEBI:57692"/>
    </cofactor>
</comment>
<evidence type="ECO:0000256" key="7">
    <source>
        <dbReference type="ARBA" id="ARBA00037085"/>
    </source>
</evidence>
<evidence type="ECO:0000256" key="11">
    <source>
        <dbReference type="RuleBase" id="RU362125"/>
    </source>
</evidence>
<evidence type="ECO:0000256" key="5">
    <source>
        <dbReference type="ARBA" id="ARBA00022827"/>
    </source>
</evidence>
<evidence type="ECO:0000256" key="10">
    <source>
        <dbReference type="ARBA" id="ARBA00052546"/>
    </source>
</evidence>
<evidence type="ECO:0000256" key="9">
    <source>
        <dbReference type="ARBA" id="ARBA00042660"/>
    </source>
</evidence>
<dbReference type="Gene3D" id="2.40.110.10">
    <property type="entry name" value="Butyryl-CoA Dehydrogenase, subunit A, domain 2"/>
    <property type="match status" value="1"/>
</dbReference>
<evidence type="ECO:0000259" key="12">
    <source>
        <dbReference type="Pfam" id="PF00441"/>
    </source>
</evidence>
<dbReference type="InterPro" id="IPR036250">
    <property type="entry name" value="AcylCo_DH-like_C"/>
</dbReference>
<dbReference type="InterPro" id="IPR006091">
    <property type="entry name" value="Acyl-CoA_Oxase/DH_mid-dom"/>
</dbReference>
<keyword evidence="16" id="KW-1185">Reference proteome</keyword>
<dbReference type="InterPro" id="IPR006089">
    <property type="entry name" value="Acyl-CoA_DH_CS"/>
</dbReference>
<dbReference type="Pfam" id="PF02770">
    <property type="entry name" value="Acyl-CoA_dh_M"/>
    <property type="match status" value="1"/>
</dbReference>
<dbReference type="InterPro" id="IPR009100">
    <property type="entry name" value="AcylCoA_DH/oxidase_NM_dom_sf"/>
</dbReference>
<comment type="function">
    <text evidence="7">Catalyzes the dehydrogenation at the alpha-beta position of ACP-bound acyl chains. This results in the introduction of a double bond in the lipidic chain, which is further transferred to the epsilon-amino group of lysine residue in the mycobactin core by MbtK.</text>
</comment>
<dbReference type="InterPro" id="IPR037069">
    <property type="entry name" value="AcylCoA_DH/ox_N_sf"/>
</dbReference>
<dbReference type="InterPro" id="IPR050741">
    <property type="entry name" value="Acyl-CoA_dehydrogenase"/>
</dbReference>
<reference evidence="15 16" key="1">
    <citation type="submission" date="2016-01" db="EMBL/GenBank/DDBJ databases">
        <title>The new phylogeny of the genus Mycobacterium.</title>
        <authorList>
            <person name="Tarcisio F."/>
            <person name="Conor M."/>
            <person name="Antonella G."/>
            <person name="Elisabetta G."/>
            <person name="Giulia F.S."/>
            <person name="Sara T."/>
            <person name="Anna F."/>
            <person name="Clotilde B."/>
            <person name="Roberto B."/>
            <person name="Veronica D.S."/>
            <person name="Fabio R."/>
            <person name="Monica P."/>
            <person name="Olivier J."/>
            <person name="Enrico T."/>
            <person name="Nicola S."/>
        </authorList>
    </citation>
    <scope>NUCLEOTIDE SEQUENCE [LARGE SCALE GENOMIC DNA]</scope>
    <source>
        <strain evidence="15 16">DSM 44852</strain>
    </source>
</reference>
<evidence type="ECO:0000256" key="1">
    <source>
        <dbReference type="ARBA" id="ARBA00001974"/>
    </source>
</evidence>
<evidence type="ECO:0000256" key="6">
    <source>
        <dbReference type="ARBA" id="ARBA00023002"/>
    </source>
</evidence>
<feature type="domain" description="Acyl-CoA dehydrogenase/oxidase C-terminal" evidence="12">
    <location>
        <begin position="234"/>
        <end position="379"/>
    </location>
</feature>
<feature type="domain" description="Acyl-CoA oxidase/dehydrogenase middle" evidence="13">
    <location>
        <begin position="123"/>
        <end position="219"/>
    </location>
</feature>
<evidence type="ECO:0000256" key="3">
    <source>
        <dbReference type="ARBA" id="ARBA00009347"/>
    </source>
</evidence>
<dbReference type="EMBL" id="LQOV01000003">
    <property type="protein sequence ID" value="ORV57446.1"/>
    <property type="molecule type" value="Genomic_DNA"/>
</dbReference>
<gene>
    <name evidence="15" type="ORF">AWC05_09290</name>
</gene>
<protein>
    <recommendedName>
        <fullName evidence="8">Acyl-[acyl-carrier-protein] dehydrogenase MbtN</fullName>
    </recommendedName>
    <alternativeName>
        <fullName evidence="9">Mycobactin synthase protein N</fullName>
    </alternativeName>
</protein>
<dbReference type="Proteomes" id="UP000193010">
    <property type="component" value="Unassembled WGS sequence"/>
</dbReference>
<dbReference type="FunFam" id="1.20.140.10:FF:000001">
    <property type="entry name" value="Acyl-CoA dehydrogenase"/>
    <property type="match status" value="1"/>
</dbReference>
<dbReference type="PANTHER" id="PTHR48083">
    <property type="entry name" value="MEDIUM-CHAIN SPECIFIC ACYL-COA DEHYDROGENASE, MITOCHONDRIAL-RELATED"/>
    <property type="match status" value="1"/>
</dbReference>
<dbReference type="FunFam" id="2.40.110.10:FF:000002">
    <property type="entry name" value="Acyl-CoA dehydrogenase fadE12"/>
    <property type="match status" value="1"/>
</dbReference>
<dbReference type="InterPro" id="IPR009075">
    <property type="entry name" value="AcylCo_DH/oxidase_C"/>
</dbReference>
<dbReference type="AlphaFoldDB" id="A0A1X1UKT3"/>
<dbReference type="PROSITE" id="PS00073">
    <property type="entry name" value="ACYL_COA_DH_2"/>
    <property type="match status" value="1"/>
</dbReference>
<keyword evidence="4 11" id="KW-0285">Flavoprotein</keyword>
<dbReference type="PANTHER" id="PTHR48083:SF20">
    <property type="entry name" value="LONG-CHAIN SPECIFIC ACYL-COA DEHYDROGENASE, MITOCHONDRIAL"/>
    <property type="match status" value="1"/>
</dbReference>
<keyword evidence="5 11" id="KW-0274">FAD</keyword>
<comment type="pathway">
    <text evidence="2">Siderophore biosynthesis; mycobactin biosynthesis.</text>
</comment>
<comment type="similarity">
    <text evidence="3 11">Belongs to the acyl-CoA dehydrogenase family.</text>
</comment>
<name>A0A1X1UKT3_MYCFL</name>
<dbReference type="GO" id="GO:0033539">
    <property type="term" value="P:fatty acid beta-oxidation using acyl-CoA dehydrogenase"/>
    <property type="evidence" value="ECO:0007669"/>
    <property type="project" value="TreeGrafter"/>
</dbReference>
<comment type="catalytic activity">
    <reaction evidence="10">
        <text>a 2,3-saturated acyl-CoA + A = a 2,3-dehydroacyl-CoA + AH2</text>
        <dbReference type="Rhea" id="RHEA:48608"/>
        <dbReference type="ChEBI" id="CHEBI:13193"/>
        <dbReference type="ChEBI" id="CHEBI:17499"/>
        <dbReference type="ChEBI" id="CHEBI:60015"/>
        <dbReference type="ChEBI" id="CHEBI:65111"/>
    </reaction>
</comment>
<dbReference type="Pfam" id="PF02771">
    <property type="entry name" value="Acyl-CoA_dh_N"/>
    <property type="match status" value="1"/>
</dbReference>
<dbReference type="InterPro" id="IPR013786">
    <property type="entry name" value="AcylCoA_DH/ox_N"/>
</dbReference>
<evidence type="ECO:0000259" key="14">
    <source>
        <dbReference type="Pfam" id="PF02771"/>
    </source>
</evidence>
<dbReference type="SUPFAM" id="SSF56645">
    <property type="entry name" value="Acyl-CoA dehydrogenase NM domain-like"/>
    <property type="match status" value="1"/>
</dbReference>
<organism evidence="15 16">
    <name type="scientific">Mycobacterium florentinum</name>
    <dbReference type="NCBI Taxonomy" id="292462"/>
    <lineage>
        <taxon>Bacteria</taxon>
        <taxon>Bacillati</taxon>
        <taxon>Actinomycetota</taxon>
        <taxon>Actinomycetes</taxon>
        <taxon>Mycobacteriales</taxon>
        <taxon>Mycobacteriaceae</taxon>
        <taxon>Mycobacterium</taxon>
        <taxon>Mycobacterium simiae complex</taxon>
    </lineage>
</organism>
<dbReference type="GO" id="GO:0003995">
    <property type="term" value="F:acyl-CoA dehydrogenase activity"/>
    <property type="evidence" value="ECO:0007669"/>
    <property type="project" value="InterPro"/>
</dbReference>
<dbReference type="STRING" id="292462.AWC05_09290"/>
<keyword evidence="6 11" id="KW-0560">Oxidoreductase</keyword>
<evidence type="ECO:0000256" key="4">
    <source>
        <dbReference type="ARBA" id="ARBA00022630"/>
    </source>
</evidence>
<dbReference type="OrthoDB" id="8876745at2"/>
<evidence type="ECO:0000313" key="15">
    <source>
        <dbReference type="EMBL" id="ORV57446.1"/>
    </source>
</evidence>
<dbReference type="SUPFAM" id="SSF47203">
    <property type="entry name" value="Acyl-CoA dehydrogenase C-terminal domain-like"/>
    <property type="match status" value="1"/>
</dbReference>
<evidence type="ECO:0000313" key="16">
    <source>
        <dbReference type="Proteomes" id="UP000193010"/>
    </source>
</evidence>
<evidence type="ECO:0000256" key="2">
    <source>
        <dbReference type="ARBA" id="ARBA00005102"/>
    </source>
</evidence>
<feature type="domain" description="Acyl-CoA dehydrogenase/oxidase N-terminal" evidence="14">
    <location>
        <begin position="7"/>
        <end position="119"/>
    </location>
</feature>
<proteinExistence type="inferred from homology"/>
<comment type="caution">
    <text evidence="15">The sequence shown here is derived from an EMBL/GenBank/DDBJ whole genome shotgun (WGS) entry which is preliminary data.</text>
</comment>
<dbReference type="RefSeq" id="WP_085219850.1">
    <property type="nucleotide sequence ID" value="NZ_AP022576.1"/>
</dbReference>
<dbReference type="GO" id="GO:0005737">
    <property type="term" value="C:cytoplasm"/>
    <property type="evidence" value="ECO:0007669"/>
    <property type="project" value="TreeGrafter"/>
</dbReference>